<evidence type="ECO:0000256" key="7">
    <source>
        <dbReference type="HAMAP-Rule" id="MF_00173"/>
    </source>
</evidence>
<keyword evidence="6 7" id="KW-0804">Transcription</keyword>
<dbReference type="GeneID" id="98393748"/>
<evidence type="ECO:0000256" key="2">
    <source>
        <dbReference type="ARBA" id="ARBA00008316"/>
    </source>
</evidence>
<dbReference type="KEGG" id="splr:C0J00_07480"/>
<dbReference type="HAMAP" id="MF_00173">
    <property type="entry name" value="Arg_repressor"/>
    <property type="match status" value="1"/>
</dbReference>
<reference evidence="10 11" key="2">
    <citation type="submission" date="2018-02" db="EMBL/GenBank/DDBJ databases">
        <title>Whole genome sequencing analysis of Streptococcus pluranimalium isolated from cattle infected mastitis in China.</title>
        <authorList>
            <person name="Zhang J.-R."/>
            <person name="Hu G.-Z."/>
        </authorList>
    </citation>
    <scope>NUCLEOTIDE SEQUENCE [LARGE SCALE GENOMIC DNA]</scope>
    <source>
        <strain evidence="10 11">TH11417</strain>
    </source>
</reference>
<dbReference type="AlphaFoldDB" id="A0A2L0D559"/>
<evidence type="ECO:0000313" key="11">
    <source>
        <dbReference type="Proteomes" id="UP000238956"/>
    </source>
</evidence>
<dbReference type="InterPro" id="IPR036390">
    <property type="entry name" value="WH_DNA-bd_sf"/>
</dbReference>
<keyword evidence="5 7" id="KW-0238">DNA-binding</keyword>
<dbReference type="Gene3D" id="1.10.10.10">
    <property type="entry name" value="Winged helix-like DNA-binding domain superfamily/Winged helix DNA-binding domain"/>
    <property type="match status" value="1"/>
</dbReference>
<dbReference type="EMBL" id="CP025536">
    <property type="protein sequence ID" value="AUW96968.1"/>
    <property type="molecule type" value="Genomic_DNA"/>
</dbReference>
<dbReference type="PANTHER" id="PTHR34471:SF1">
    <property type="entry name" value="ARGININE REPRESSOR"/>
    <property type="match status" value="1"/>
</dbReference>
<proteinExistence type="inferred from homology"/>
<dbReference type="OrthoDB" id="9807089at2"/>
<keyword evidence="11" id="KW-1185">Reference proteome</keyword>
<dbReference type="PRINTS" id="PR01467">
    <property type="entry name" value="ARGREPRESSOR"/>
</dbReference>
<dbReference type="Pfam" id="PF01316">
    <property type="entry name" value="Arg_repressor"/>
    <property type="match status" value="1"/>
</dbReference>
<comment type="function">
    <text evidence="7">Regulates arginine biosynthesis genes.</text>
</comment>
<dbReference type="GO" id="GO:0003700">
    <property type="term" value="F:DNA-binding transcription factor activity"/>
    <property type="evidence" value="ECO:0007669"/>
    <property type="project" value="UniProtKB-UniRule"/>
</dbReference>
<organism evidence="10 11">
    <name type="scientific">Streptococcus pluranimalium</name>
    <dbReference type="NCBI Taxonomy" id="82348"/>
    <lineage>
        <taxon>Bacteria</taxon>
        <taxon>Bacillati</taxon>
        <taxon>Bacillota</taxon>
        <taxon>Bacilli</taxon>
        <taxon>Lactobacillales</taxon>
        <taxon>Streptococcaceae</taxon>
        <taxon>Streptococcus</taxon>
    </lineage>
</organism>
<name>A0A2L0D559_9STRE</name>
<dbReference type="InterPro" id="IPR020900">
    <property type="entry name" value="Arg_repress_DNA-bd"/>
</dbReference>
<evidence type="ECO:0000256" key="5">
    <source>
        <dbReference type="ARBA" id="ARBA00023125"/>
    </source>
</evidence>
<dbReference type="PANTHER" id="PTHR34471">
    <property type="entry name" value="ARGININE REPRESSOR"/>
    <property type="match status" value="1"/>
</dbReference>
<evidence type="ECO:0000259" key="8">
    <source>
        <dbReference type="Pfam" id="PF01316"/>
    </source>
</evidence>
<dbReference type="RefSeq" id="WP_104968289.1">
    <property type="nucleotide sequence ID" value="NZ_CP025536.1"/>
</dbReference>
<gene>
    <name evidence="7" type="primary">argR</name>
    <name evidence="10" type="ORF">C0J00_07480</name>
</gene>
<keyword evidence="7" id="KW-0055">Arginine biosynthesis</keyword>
<comment type="similarity">
    <text evidence="2 7">Belongs to the ArgR family.</text>
</comment>
<dbReference type="InterPro" id="IPR036251">
    <property type="entry name" value="Arg_repress_C_sf"/>
</dbReference>
<evidence type="ECO:0000256" key="4">
    <source>
        <dbReference type="ARBA" id="ARBA00023015"/>
    </source>
</evidence>
<keyword evidence="7" id="KW-0678">Repressor</keyword>
<protein>
    <recommendedName>
        <fullName evidence="7">Arginine repressor</fullName>
    </recommendedName>
</protein>
<keyword evidence="7" id="KW-0028">Amino-acid biosynthesis</keyword>
<dbReference type="UniPathway" id="UPA00068"/>
<accession>A0A2L0D559</accession>
<feature type="domain" description="Arginine repressor C-terminal" evidence="9">
    <location>
        <begin position="95"/>
        <end position="149"/>
    </location>
</feature>
<dbReference type="InterPro" id="IPR036388">
    <property type="entry name" value="WH-like_DNA-bd_sf"/>
</dbReference>
<keyword evidence="3 7" id="KW-0963">Cytoplasm</keyword>
<evidence type="ECO:0000256" key="3">
    <source>
        <dbReference type="ARBA" id="ARBA00022490"/>
    </source>
</evidence>
<dbReference type="SUPFAM" id="SSF55252">
    <property type="entry name" value="C-terminal domain of arginine repressor"/>
    <property type="match status" value="1"/>
</dbReference>
<sequence>MRKNERLELIRHIVSEQEIETQQELVAILESKGVVATQATVSRDINTIGIIKVKSNRGGYVYGLSNEAAQRYMSPLQRAAENILEVTQGESEIINMISITVVPGSTKYLKRLILEDYSEKIFSLLGDDDSLLLIATTGENAKELTEIFQGLIKKK</sequence>
<dbReference type="GO" id="GO:0005737">
    <property type="term" value="C:cytoplasm"/>
    <property type="evidence" value="ECO:0007669"/>
    <property type="project" value="UniProtKB-SubCell"/>
</dbReference>
<dbReference type="InterPro" id="IPR020899">
    <property type="entry name" value="Arg_repress_C"/>
</dbReference>
<keyword evidence="4 7" id="KW-0805">Transcription regulation</keyword>
<dbReference type="GO" id="GO:0006526">
    <property type="term" value="P:L-arginine biosynthetic process"/>
    <property type="evidence" value="ECO:0007669"/>
    <property type="project" value="UniProtKB-UniPathway"/>
</dbReference>
<dbReference type="GO" id="GO:0051259">
    <property type="term" value="P:protein complex oligomerization"/>
    <property type="evidence" value="ECO:0007669"/>
    <property type="project" value="InterPro"/>
</dbReference>
<feature type="domain" description="Arginine repressor DNA-binding" evidence="8">
    <location>
        <begin position="1"/>
        <end position="68"/>
    </location>
</feature>
<comment type="pathway">
    <text evidence="7">Amino-acid biosynthesis; L-arginine biosynthesis [regulation].</text>
</comment>
<dbReference type="GO" id="GO:0003677">
    <property type="term" value="F:DNA binding"/>
    <property type="evidence" value="ECO:0007669"/>
    <property type="project" value="UniProtKB-KW"/>
</dbReference>
<evidence type="ECO:0000259" key="9">
    <source>
        <dbReference type="Pfam" id="PF02863"/>
    </source>
</evidence>
<evidence type="ECO:0000313" key="10">
    <source>
        <dbReference type="EMBL" id="AUW96968.1"/>
    </source>
</evidence>
<dbReference type="GO" id="GO:0034618">
    <property type="term" value="F:arginine binding"/>
    <property type="evidence" value="ECO:0007669"/>
    <property type="project" value="InterPro"/>
</dbReference>
<dbReference type="InterPro" id="IPR001669">
    <property type="entry name" value="Arg_repress"/>
</dbReference>
<dbReference type="Pfam" id="PF02863">
    <property type="entry name" value="Arg_repressor_C"/>
    <property type="match status" value="1"/>
</dbReference>
<dbReference type="Proteomes" id="UP000238956">
    <property type="component" value="Chromosome"/>
</dbReference>
<dbReference type="GO" id="GO:1900079">
    <property type="term" value="P:regulation of arginine biosynthetic process"/>
    <property type="evidence" value="ECO:0007669"/>
    <property type="project" value="UniProtKB-UniRule"/>
</dbReference>
<evidence type="ECO:0000256" key="6">
    <source>
        <dbReference type="ARBA" id="ARBA00023163"/>
    </source>
</evidence>
<dbReference type="SUPFAM" id="SSF46785">
    <property type="entry name" value="Winged helix' DNA-binding domain"/>
    <property type="match status" value="1"/>
</dbReference>
<evidence type="ECO:0000256" key="1">
    <source>
        <dbReference type="ARBA" id="ARBA00004496"/>
    </source>
</evidence>
<comment type="subcellular location">
    <subcellularLocation>
        <location evidence="1 7">Cytoplasm</location>
    </subcellularLocation>
</comment>
<reference evidence="10 11" key="1">
    <citation type="submission" date="2017-12" db="EMBL/GenBank/DDBJ databases">
        <authorList>
            <person name="Hurst M.R.H."/>
        </authorList>
    </citation>
    <scope>NUCLEOTIDE SEQUENCE [LARGE SCALE GENOMIC DNA]</scope>
    <source>
        <strain evidence="10 11">TH11417</strain>
    </source>
</reference>